<dbReference type="Proteomes" id="UP001055712">
    <property type="component" value="Unassembled WGS sequence"/>
</dbReference>
<sequence>MRNLCVAVFALLLASSAAAQAPAPETESKDIREGLERCLVMPESAARADYKPIEAACAASVPLEERCVPCGCALAKSLVTTLRSEGYVFDVQDLSQDEVSTAVSLCADTLLTAITDAGVDLNPILELAGCRESGTLPECLADL</sequence>
<dbReference type="AlphaFoldDB" id="A0A9D4TLV6"/>
<evidence type="ECO:0000256" key="1">
    <source>
        <dbReference type="SAM" id="SignalP"/>
    </source>
</evidence>
<keyword evidence="3" id="KW-1185">Reference proteome</keyword>
<reference evidence="2" key="1">
    <citation type="journal article" date="2019" name="Plant J.">
        <title>Chlorella vulgaris genome assembly and annotation reveals the molecular basis for metabolic acclimation to high light conditions.</title>
        <authorList>
            <person name="Cecchin M."/>
            <person name="Marcolungo L."/>
            <person name="Rossato M."/>
            <person name="Girolomoni L."/>
            <person name="Cosentino E."/>
            <person name="Cuine S."/>
            <person name="Li-Beisson Y."/>
            <person name="Delledonne M."/>
            <person name="Ballottari M."/>
        </authorList>
    </citation>
    <scope>NUCLEOTIDE SEQUENCE</scope>
    <source>
        <strain evidence="2">211/11P</strain>
    </source>
</reference>
<gene>
    <name evidence="2" type="ORF">D9Q98_007305</name>
</gene>
<organism evidence="2 3">
    <name type="scientific">Chlorella vulgaris</name>
    <name type="common">Green alga</name>
    <dbReference type="NCBI Taxonomy" id="3077"/>
    <lineage>
        <taxon>Eukaryota</taxon>
        <taxon>Viridiplantae</taxon>
        <taxon>Chlorophyta</taxon>
        <taxon>core chlorophytes</taxon>
        <taxon>Trebouxiophyceae</taxon>
        <taxon>Chlorellales</taxon>
        <taxon>Chlorellaceae</taxon>
        <taxon>Chlorella clade</taxon>
        <taxon>Chlorella</taxon>
    </lineage>
</organism>
<evidence type="ECO:0000313" key="3">
    <source>
        <dbReference type="Proteomes" id="UP001055712"/>
    </source>
</evidence>
<name>A0A9D4TLV6_CHLVU</name>
<evidence type="ECO:0000313" key="2">
    <source>
        <dbReference type="EMBL" id="KAI3428480.1"/>
    </source>
</evidence>
<reference evidence="2" key="2">
    <citation type="submission" date="2020-11" db="EMBL/GenBank/DDBJ databases">
        <authorList>
            <person name="Cecchin M."/>
            <person name="Marcolungo L."/>
            <person name="Rossato M."/>
            <person name="Girolomoni L."/>
            <person name="Cosentino E."/>
            <person name="Cuine S."/>
            <person name="Li-Beisson Y."/>
            <person name="Delledonne M."/>
            <person name="Ballottari M."/>
        </authorList>
    </citation>
    <scope>NUCLEOTIDE SEQUENCE</scope>
    <source>
        <strain evidence="2">211/11P</strain>
        <tissue evidence="2">Whole cell</tissue>
    </source>
</reference>
<dbReference type="EMBL" id="SIDB01000009">
    <property type="protein sequence ID" value="KAI3428480.1"/>
    <property type="molecule type" value="Genomic_DNA"/>
</dbReference>
<feature type="signal peptide" evidence="1">
    <location>
        <begin position="1"/>
        <end position="19"/>
    </location>
</feature>
<proteinExistence type="predicted"/>
<protein>
    <submittedName>
        <fullName evidence="2">Uncharacterized protein</fullName>
    </submittedName>
</protein>
<accession>A0A9D4TLV6</accession>
<keyword evidence="1" id="KW-0732">Signal</keyword>
<comment type="caution">
    <text evidence="2">The sequence shown here is derived from an EMBL/GenBank/DDBJ whole genome shotgun (WGS) entry which is preliminary data.</text>
</comment>
<feature type="chain" id="PRO_5039174552" evidence="1">
    <location>
        <begin position="20"/>
        <end position="143"/>
    </location>
</feature>